<keyword evidence="3" id="KW-1185">Reference proteome</keyword>
<dbReference type="EMBL" id="CP141615">
    <property type="protein sequence ID" value="WRP18761.1"/>
    <property type="molecule type" value="Genomic_DNA"/>
</dbReference>
<dbReference type="Pfam" id="PF02515">
    <property type="entry name" value="CoA_transf_3"/>
    <property type="match status" value="1"/>
</dbReference>
<sequence length="404" mass="42809">MPGPLEGIKVLDLSRVLAGPYCTQILADLGATVWKIEPPWGDETRGWGPPFVQGESAYYLSVNRGKKSVAVNLKEPRGAAIVRELARRADVLVENYKAGDLARFGLGYAAVSAENPRIVYVSITGFGQTGPRGAEPGYDIALQGMTGIMSITGDPAGPPTKVGVAWIDVMTGMMAAVGILAALHERAGSGRGQHLDLALFDVGLAAMANLAQSYLVTGSPPRRIGNAHPQIVPYQVFEASDGWIILAVGNDQQYRRTCEAIGHPELWGDPRFQTNAGRVQHRGELVPRLAEIFRTRPRADWVERLGAAGVPVAPVNDLAEAFTDSQAEARGSVWKLAHPVIGTLAVVASPLQHLSRTPAAPGGHPPLLGEHTREVLQEVLGLTPADVHQLAVSGVVAVSSAPSS</sequence>
<keyword evidence="1 2" id="KW-0808">Transferase</keyword>
<dbReference type="InterPro" id="IPR023606">
    <property type="entry name" value="CoA-Trfase_III_dom_1_sf"/>
</dbReference>
<evidence type="ECO:0000256" key="1">
    <source>
        <dbReference type="ARBA" id="ARBA00022679"/>
    </source>
</evidence>
<dbReference type="SUPFAM" id="SSF89796">
    <property type="entry name" value="CoA-transferase family III (CaiB/BaiF)"/>
    <property type="match status" value="1"/>
</dbReference>
<name>A0ABZ1C0Y4_9FIRM</name>
<reference evidence="2 3" key="1">
    <citation type="journal article" date="2024" name="Front. Microbiol.">
        <title>Novel thermophilic genera Geochorda gen. nov. and Carboxydochorda gen. nov. from the deep terrestrial subsurface reveal the ecophysiological diversity in the class Limnochordia.</title>
        <authorList>
            <person name="Karnachuk O.V."/>
            <person name="Lukina A.P."/>
            <person name="Avakyan M.R."/>
            <person name="Kadnikov V.V."/>
            <person name="Begmatov S."/>
            <person name="Beletsky A.V."/>
            <person name="Vlasova K.G."/>
            <person name="Novikov A.A."/>
            <person name="Shcherbakova V.A."/>
            <person name="Mardanov A.V."/>
            <person name="Ravin N.V."/>
        </authorList>
    </citation>
    <scope>NUCLEOTIDE SEQUENCE [LARGE SCALE GENOMIC DNA]</scope>
    <source>
        <strain evidence="2 3">L945</strain>
    </source>
</reference>
<dbReference type="Gene3D" id="3.30.1540.10">
    <property type="entry name" value="formyl-coa transferase, domain 3"/>
    <property type="match status" value="1"/>
</dbReference>
<dbReference type="InterPro" id="IPR003673">
    <property type="entry name" value="CoA-Trfase_fam_III"/>
</dbReference>
<dbReference type="EC" id="2.8.3.-" evidence="2"/>
<evidence type="ECO:0000313" key="2">
    <source>
        <dbReference type="EMBL" id="WRP18761.1"/>
    </source>
</evidence>
<evidence type="ECO:0000313" key="3">
    <source>
        <dbReference type="Proteomes" id="UP001332192"/>
    </source>
</evidence>
<dbReference type="Proteomes" id="UP001332192">
    <property type="component" value="Chromosome"/>
</dbReference>
<dbReference type="RefSeq" id="WP_324718033.1">
    <property type="nucleotide sequence ID" value="NZ_CP141615.1"/>
</dbReference>
<dbReference type="Gene3D" id="3.40.50.10540">
    <property type="entry name" value="Crotonobetainyl-coa:carnitine coa-transferase, domain 1"/>
    <property type="match status" value="1"/>
</dbReference>
<gene>
    <name evidence="2" type="ORF">U7230_07150</name>
</gene>
<dbReference type="PANTHER" id="PTHR48207">
    <property type="entry name" value="SUCCINATE--HYDROXYMETHYLGLUTARATE COA-TRANSFERASE"/>
    <property type="match status" value="1"/>
</dbReference>
<dbReference type="GO" id="GO:0016740">
    <property type="term" value="F:transferase activity"/>
    <property type="evidence" value="ECO:0007669"/>
    <property type="project" value="UniProtKB-KW"/>
</dbReference>
<organism evidence="2 3">
    <name type="scientific">Carboxydichorda subterranea</name>
    <dbReference type="NCBI Taxonomy" id="3109565"/>
    <lineage>
        <taxon>Bacteria</taxon>
        <taxon>Bacillati</taxon>
        <taxon>Bacillota</taxon>
        <taxon>Limnochordia</taxon>
        <taxon>Limnochordales</taxon>
        <taxon>Geochordaceae</taxon>
        <taxon>Carboxydichorda</taxon>
    </lineage>
</organism>
<dbReference type="InterPro" id="IPR044855">
    <property type="entry name" value="CoA-Trfase_III_dom3_sf"/>
</dbReference>
<accession>A0ABZ1C0Y4</accession>
<dbReference type="PANTHER" id="PTHR48207:SF3">
    <property type="entry name" value="SUCCINATE--HYDROXYMETHYLGLUTARATE COA-TRANSFERASE"/>
    <property type="match status" value="1"/>
</dbReference>
<dbReference type="InterPro" id="IPR050483">
    <property type="entry name" value="CoA-transferase_III_domain"/>
</dbReference>
<proteinExistence type="predicted"/>
<protein>
    <submittedName>
        <fullName evidence="2">CoA transferase</fullName>
        <ecNumber evidence="2">2.8.3.-</ecNumber>
    </submittedName>
</protein>